<evidence type="ECO:0000313" key="2">
    <source>
        <dbReference type="EMBL" id="KJA22616.1"/>
    </source>
</evidence>
<organism evidence="2 3">
    <name type="scientific">Hypholoma sublateritium (strain FD-334 SS-4)</name>
    <dbReference type="NCBI Taxonomy" id="945553"/>
    <lineage>
        <taxon>Eukaryota</taxon>
        <taxon>Fungi</taxon>
        <taxon>Dikarya</taxon>
        <taxon>Basidiomycota</taxon>
        <taxon>Agaricomycotina</taxon>
        <taxon>Agaricomycetes</taxon>
        <taxon>Agaricomycetidae</taxon>
        <taxon>Agaricales</taxon>
        <taxon>Agaricineae</taxon>
        <taxon>Strophariaceae</taxon>
        <taxon>Hypholoma</taxon>
    </lineage>
</organism>
<feature type="compositionally biased region" description="Polar residues" evidence="1">
    <location>
        <begin position="101"/>
        <end position="120"/>
    </location>
</feature>
<dbReference type="Proteomes" id="UP000054270">
    <property type="component" value="Unassembled WGS sequence"/>
</dbReference>
<evidence type="ECO:0000256" key="1">
    <source>
        <dbReference type="SAM" id="MobiDB-lite"/>
    </source>
</evidence>
<dbReference type="STRING" id="945553.A0A0D2P1P7"/>
<dbReference type="AlphaFoldDB" id="A0A0D2P1P7"/>
<name>A0A0D2P1P7_HYPSF</name>
<proteinExistence type="predicted"/>
<evidence type="ECO:0000313" key="3">
    <source>
        <dbReference type="Proteomes" id="UP000054270"/>
    </source>
</evidence>
<dbReference type="EMBL" id="KN817548">
    <property type="protein sequence ID" value="KJA22616.1"/>
    <property type="molecule type" value="Genomic_DNA"/>
</dbReference>
<dbReference type="OrthoDB" id="3362250at2759"/>
<accession>A0A0D2P1P7</accession>
<gene>
    <name evidence="2" type="ORF">HYPSUDRAFT_139010</name>
</gene>
<protein>
    <submittedName>
        <fullName evidence="2">Uncharacterized protein</fullName>
    </submittedName>
</protein>
<feature type="region of interest" description="Disordered" evidence="1">
    <location>
        <begin position="88"/>
        <end position="145"/>
    </location>
</feature>
<reference evidence="3" key="1">
    <citation type="submission" date="2014-04" db="EMBL/GenBank/DDBJ databases">
        <title>Evolutionary Origins and Diversification of the Mycorrhizal Mutualists.</title>
        <authorList>
            <consortium name="DOE Joint Genome Institute"/>
            <consortium name="Mycorrhizal Genomics Consortium"/>
            <person name="Kohler A."/>
            <person name="Kuo A."/>
            <person name="Nagy L.G."/>
            <person name="Floudas D."/>
            <person name="Copeland A."/>
            <person name="Barry K.W."/>
            <person name="Cichocki N."/>
            <person name="Veneault-Fourrey C."/>
            <person name="LaButti K."/>
            <person name="Lindquist E.A."/>
            <person name="Lipzen A."/>
            <person name="Lundell T."/>
            <person name="Morin E."/>
            <person name="Murat C."/>
            <person name="Riley R."/>
            <person name="Ohm R."/>
            <person name="Sun H."/>
            <person name="Tunlid A."/>
            <person name="Henrissat B."/>
            <person name="Grigoriev I.V."/>
            <person name="Hibbett D.S."/>
            <person name="Martin F."/>
        </authorList>
    </citation>
    <scope>NUCLEOTIDE SEQUENCE [LARGE SCALE GENOMIC DNA]</scope>
    <source>
        <strain evidence="3">FD-334 SS-4</strain>
    </source>
</reference>
<sequence length="297" mass="32628">RSTDVLQDMRVTVCAEGSDKERFLGDDEIVENIVHNATSSVEWSIHRPIRGWYIRIRSPTFPPGVFIPLTPVSAGSVLHTEAAMSFNTRTNIPTPPGLLAESSSQFTLQDRESTSSTASVHSYPPTPTATTQINIRPPSPIDITDASFERTPQKARPRRPAQGSPSQITQFLLSAHSSQPVEQPVNASLFARALSLVKSQRPSHSNSFTLSRVLAAQSPPPPPYASNISPPAHVHMPLLVFHDRTPVLTVRSLTGLLEIDKAEERLMGVSTSFWIAIALTYLEFLEERESYLAALSD</sequence>
<feature type="non-terminal residue" evidence="2">
    <location>
        <position position="1"/>
    </location>
</feature>
<keyword evidence="3" id="KW-1185">Reference proteome</keyword>
<dbReference type="OMA" id="CWTIHRP"/>